<keyword evidence="5 9" id="KW-1133">Transmembrane helix</keyword>
<keyword evidence="3" id="KW-1003">Cell membrane</keyword>
<dbReference type="InterPro" id="IPR036259">
    <property type="entry name" value="MFS_trans_sf"/>
</dbReference>
<comment type="subcellular location">
    <subcellularLocation>
        <location evidence="1">Cell inner membrane</location>
        <topology evidence="1">Multi-pass membrane protein</topology>
    </subcellularLocation>
</comment>
<keyword evidence="12" id="KW-1185">Reference proteome</keyword>
<evidence type="ECO:0000313" key="11">
    <source>
        <dbReference type="EMBL" id="AGC63924.1"/>
    </source>
</evidence>
<evidence type="ECO:0000256" key="2">
    <source>
        <dbReference type="ARBA" id="ARBA00022448"/>
    </source>
</evidence>
<keyword evidence="2" id="KW-0813">Transport</keyword>
<feature type="transmembrane region" description="Helical" evidence="9">
    <location>
        <begin position="356"/>
        <end position="376"/>
    </location>
</feature>
<dbReference type="InterPro" id="IPR020846">
    <property type="entry name" value="MFS_dom"/>
</dbReference>
<dbReference type="Pfam" id="PF07690">
    <property type="entry name" value="MFS_1"/>
    <property type="match status" value="1"/>
</dbReference>
<dbReference type="SUPFAM" id="SSF103473">
    <property type="entry name" value="MFS general substrate transporter"/>
    <property type="match status" value="1"/>
</dbReference>
<dbReference type="Gene3D" id="1.20.1250.20">
    <property type="entry name" value="MFS general substrate transporter like domains"/>
    <property type="match status" value="2"/>
</dbReference>
<evidence type="ECO:0000313" key="12">
    <source>
        <dbReference type="Proteomes" id="UP000011157"/>
    </source>
</evidence>
<dbReference type="InterPro" id="IPR011701">
    <property type="entry name" value="MFS"/>
</dbReference>
<dbReference type="AlphaFoldDB" id="L7VEW3"/>
<evidence type="ECO:0000256" key="1">
    <source>
        <dbReference type="ARBA" id="ARBA00004429"/>
    </source>
</evidence>
<dbReference type="Proteomes" id="UP000011157">
    <property type="component" value="Chromosome"/>
</dbReference>
<evidence type="ECO:0000256" key="6">
    <source>
        <dbReference type="ARBA" id="ARBA00023136"/>
    </source>
</evidence>
<feature type="transmembrane region" description="Helical" evidence="9">
    <location>
        <begin position="270"/>
        <end position="289"/>
    </location>
</feature>
<sequence>MRNSTAISMRNSSRGPAFLILFATLAACAGNGISIVAFPWLVLEREGSSGQASIVAGAITLPLLFSTLVAGTAVDYFGRRPVSMVSDALSGSAVAIVPLIAWAFGDDAVSVAVLAALGACSATFDPAGITARQSMLPEAAARAGWSLDRINSSYEAILNLAFVVGPGIGGLMIATVGGITTMWITAGAFGLSLLAIGALRLEGAGRPHHETRPDGLVSGVTQGLRFVWNLRVLRALALIDLTVTALYLPMESVLFPTYFSDRQQPAQLGSVLVALSLGSLVGALGYWMLSNYVSRRTIMLTAVLTLGAATTGIALLPPLPVILVLCALIGVVYGPIQPIYNYVMQTRAPHYLRGRVVGVMTSLAYAAGPLGLLLAGPVADAAGLKVAFFALTLPIAITGLMCIRPPSLRELDHAPTQDISETSLL</sequence>
<feature type="transmembrane region" description="Helical" evidence="9">
    <location>
        <begin position="232"/>
        <end position="250"/>
    </location>
</feature>
<evidence type="ECO:0000256" key="8">
    <source>
        <dbReference type="ARBA" id="ARBA00040914"/>
    </source>
</evidence>
<feature type="transmembrane region" description="Helical" evidence="9">
    <location>
        <begin position="54"/>
        <end position="76"/>
    </location>
</feature>
<reference evidence="11 12" key="1">
    <citation type="journal article" date="2013" name="J. Bacteriol.">
        <title>Complete Genome Sequence of the Frog Pathogen Mycobacterium ulcerans Ecovar Liflandii.</title>
        <authorList>
            <person name="Tobias N.J."/>
            <person name="Doig K.D."/>
            <person name="Medema M.H."/>
            <person name="Chen H."/>
            <person name="Haring V."/>
            <person name="Moore R."/>
            <person name="Seemann T."/>
            <person name="Stinear T.P."/>
        </authorList>
    </citation>
    <scope>NUCLEOTIDE SEQUENCE [LARGE SCALE GENOMIC DNA]</scope>
    <source>
        <strain evidence="11 12">128FXT</strain>
    </source>
</reference>
<evidence type="ECO:0000259" key="10">
    <source>
        <dbReference type="PROSITE" id="PS50850"/>
    </source>
</evidence>
<evidence type="ECO:0000256" key="4">
    <source>
        <dbReference type="ARBA" id="ARBA00022692"/>
    </source>
</evidence>
<organism evidence="11 12">
    <name type="scientific">Mycobacterium liflandii (strain 128FXT)</name>
    <dbReference type="NCBI Taxonomy" id="459424"/>
    <lineage>
        <taxon>Bacteria</taxon>
        <taxon>Bacillati</taxon>
        <taxon>Actinomycetota</taxon>
        <taxon>Actinomycetes</taxon>
        <taxon>Mycobacteriales</taxon>
        <taxon>Mycobacteriaceae</taxon>
        <taxon>Mycobacterium</taxon>
        <taxon>Mycobacterium ulcerans group</taxon>
    </lineage>
</organism>
<dbReference type="PANTHER" id="PTHR23513:SF9">
    <property type="entry name" value="ENTEROBACTIN EXPORTER ENTS"/>
    <property type="match status" value="1"/>
</dbReference>
<dbReference type="GO" id="GO:0005886">
    <property type="term" value="C:plasma membrane"/>
    <property type="evidence" value="ECO:0007669"/>
    <property type="project" value="UniProtKB-SubCell"/>
</dbReference>
<gene>
    <name evidence="11" type="ordered locus">MULP_04354</name>
</gene>
<dbReference type="CDD" id="cd06173">
    <property type="entry name" value="MFS_MefA_like"/>
    <property type="match status" value="1"/>
</dbReference>
<feature type="transmembrane region" description="Helical" evidence="9">
    <location>
        <begin position="382"/>
        <end position="403"/>
    </location>
</feature>
<keyword evidence="4 9" id="KW-0812">Transmembrane</keyword>
<name>L7VEW3_MYCL1</name>
<feature type="domain" description="Major facilitator superfamily (MFS) profile" evidence="10">
    <location>
        <begin position="226"/>
        <end position="425"/>
    </location>
</feature>
<feature type="transmembrane region" description="Helical" evidence="9">
    <location>
        <begin position="180"/>
        <end position="199"/>
    </location>
</feature>
<feature type="transmembrane region" description="Helical" evidence="9">
    <location>
        <begin position="152"/>
        <end position="174"/>
    </location>
</feature>
<keyword evidence="6 9" id="KW-0472">Membrane</keyword>
<proteinExistence type="inferred from homology"/>
<protein>
    <recommendedName>
        <fullName evidence="8">Multidrug efflux pump Tap</fullName>
    </recommendedName>
</protein>
<dbReference type="HOGENOM" id="CLU_034180_2_0_11"/>
<dbReference type="EMBL" id="CP003899">
    <property type="protein sequence ID" value="AGC63924.1"/>
    <property type="molecule type" value="Genomic_DNA"/>
</dbReference>
<dbReference type="GO" id="GO:0022857">
    <property type="term" value="F:transmembrane transporter activity"/>
    <property type="evidence" value="ECO:0007669"/>
    <property type="project" value="InterPro"/>
</dbReference>
<dbReference type="PROSITE" id="PS51257">
    <property type="entry name" value="PROKAR_LIPOPROTEIN"/>
    <property type="match status" value="1"/>
</dbReference>
<comment type="similarity">
    <text evidence="7">Belongs to the major facilitator superfamily. Drug:H(+) antiporter-3 (DHA3) (TC 2.A.1.21) family.</text>
</comment>
<dbReference type="KEGG" id="mli:MULP_04354"/>
<accession>L7VEW3</accession>
<feature type="transmembrane region" description="Helical" evidence="9">
    <location>
        <begin position="20"/>
        <end position="42"/>
    </location>
</feature>
<dbReference type="PROSITE" id="PS50850">
    <property type="entry name" value="MFS"/>
    <property type="match status" value="1"/>
</dbReference>
<evidence type="ECO:0000256" key="9">
    <source>
        <dbReference type="SAM" id="Phobius"/>
    </source>
</evidence>
<evidence type="ECO:0000256" key="5">
    <source>
        <dbReference type="ARBA" id="ARBA00022989"/>
    </source>
</evidence>
<evidence type="ECO:0000256" key="7">
    <source>
        <dbReference type="ARBA" id="ARBA00038075"/>
    </source>
</evidence>
<feature type="transmembrane region" description="Helical" evidence="9">
    <location>
        <begin position="322"/>
        <end position="344"/>
    </location>
</feature>
<dbReference type="PATRIC" id="fig|459424.11.peg.4486"/>
<feature type="transmembrane region" description="Helical" evidence="9">
    <location>
        <begin position="298"/>
        <end position="316"/>
    </location>
</feature>
<evidence type="ECO:0000256" key="3">
    <source>
        <dbReference type="ARBA" id="ARBA00022475"/>
    </source>
</evidence>
<dbReference type="GO" id="GO:0046677">
    <property type="term" value="P:response to antibiotic"/>
    <property type="evidence" value="ECO:0007669"/>
    <property type="project" value="UniProtKB-KW"/>
</dbReference>
<dbReference type="PANTHER" id="PTHR23513">
    <property type="entry name" value="INTEGRAL MEMBRANE EFFLUX PROTEIN-RELATED"/>
    <property type="match status" value="1"/>
</dbReference>